<dbReference type="AlphaFoldDB" id="A0AAV7M0G2"/>
<dbReference type="EMBL" id="JANPWB010000014">
    <property type="protein sequence ID" value="KAJ1096584.1"/>
    <property type="molecule type" value="Genomic_DNA"/>
</dbReference>
<feature type="compositionally biased region" description="Low complexity" evidence="1">
    <location>
        <begin position="34"/>
        <end position="44"/>
    </location>
</feature>
<evidence type="ECO:0000256" key="1">
    <source>
        <dbReference type="SAM" id="MobiDB-lite"/>
    </source>
</evidence>
<feature type="region of interest" description="Disordered" evidence="1">
    <location>
        <begin position="1"/>
        <end position="73"/>
    </location>
</feature>
<comment type="caution">
    <text evidence="2">The sequence shown here is derived from an EMBL/GenBank/DDBJ whole genome shotgun (WGS) entry which is preliminary data.</text>
</comment>
<evidence type="ECO:0000313" key="2">
    <source>
        <dbReference type="EMBL" id="KAJ1096584.1"/>
    </source>
</evidence>
<accession>A0AAV7M0G2</accession>
<reference evidence="2" key="1">
    <citation type="journal article" date="2022" name="bioRxiv">
        <title>Sequencing and chromosome-scale assembly of the giantPleurodeles waltlgenome.</title>
        <authorList>
            <person name="Brown T."/>
            <person name="Elewa A."/>
            <person name="Iarovenko S."/>
            <person name="Subramanian E."/>
            <person name="Araus A.J."/>
            <person name="Petzold A."/>
            <person name="Susuki M."/>
            <person name="Suzuki K.-i.T."/>
            <person name="Hayashi T."/>
            <person name="Toyoda A."/>
            <person name="Oliveira C."/>
            <person name="Osipova E."/>
            <person name="Leigh N.D."/>
            <person name="Simon A."/>
            <person name="Yun M.H."/>
        </authorList>
    </citation>
    <scope>NUCLEOTIDE SEQUENCE</scope>
    <source>
        <strain evidence="2">20211129_DDA</strain>
        <tissue evidence="2">Liver</tissue>
    </source>
</reference>
<dbReference type="Proteomes" id="UP001066276">
    <property type="component" value="Chromosome 10"/>
</dbReference>
<protein>
    <submittedName>
        <fullName evidence="2">Uncharacterized protein</fullName>
    </submittedName>
</protein>
<keyword evidence="3" id="KW-1185">Reference proteome</keyword>
<name>A0AAV7M0G2_PLEWA</name>
<proteinExistence type="predicted"/>
<gene>
    <name evidence="2" type="ORF">NDU88_001719</name>
</gene>
<evidence type="ECO:0000313" key="3">
    <source>
        <dbReference type="Proteomes" id="UP001066276"/>
    </source>
</evidence>
<sequence length="73" mass="7763">MSALPRWAPDTNRRAGVCPPHSFSAPPALPRPAPALTMRPATAARYVQTSDSGPAQPLERSSARSPRAFVSHS</sequence>
<organism evidence="2 3">
    <name type="scientific">Pleurodeles waltl</name>
    <name type="common">Iberian ribbed newt</name>
    <dbReference type="NCBI Taxonomy" id="8319"/>
    <lineage>
        <taxon>Eukaryota</taxon>
        <taxon>Metazoa</taxon>
        <taxon>Chordata</taxon>
        <taxon>Craniata</taxon>
        <taxon>Vertebrata</taxon>
        <taxon>Euteleostomi</taxon>
        <taxon>Amphibia</taxon>
        <taxon>Batrachia</taxon>
        <taxon>Caudata</taxon>
        <taxon>Salamandroidea</taxon>
        <taxon>Salamandridae</taxon>
        <taxon>Pleurodelinae</taxon>
        <taxon>Pleurodeles</taxon>
    </lineage>
</organism>